<dbReference type="PROSITE" id="PS50921">
    <property type="entry name" value="ANTAR"/>
    <property type="match status" value="1"/>
</dbReference>
<dbReference type="InterPro" id="IPR001789">
    <property type="entry name" value="Sig_transdc_resp-reg_receiver"/>
</dbReference>
<evidence type="ECO:0000256" key="3">
    <source>
        <dbReference type="PROSITE-ProRule" id="PRU00169"/>
    </source>
</evidence>
<evidence type="ECO:0000256" key="2">
    <source>
        <dbReference type="ARBA" id="ARBA00024867"/>
    </source>
</evidence>
<dbReference type="PROSITE" id="PS50110">
    <property type="entry name" value="RESPONSE_REGULATORY"/>
    <property type="match status" value="1"/>
</dbReference>
<dbReference type="InterPro" id="IPR011006">
    <property type="entry name" value="CheY-like_superfamily"/>
</dbReference>
<dbReference type="InterPro" id="IPR005561">
    <property type="entry name" value="ANTAR"/>
</dbReference>
<dbReference type="Gene3D" id="3.40.50.2300">
    <property type="match status" value="1"/>
</dbReference>
<proteinExistence type="predicted"/>
<protein>
    <recommendedName>
        <fullName evidence="1">Stage 0 sporulation protein A homolog</fullName>
    </recommendedName>
</protein>
<comment type="caution">
    <text evidence="6">The sequence shown here is derived from an EMBL/GenBank/DDBJ whole genome shotgun (WGS) entry which is preliminary data.</text>
</comment>
<evidence type="ECO:0000259" key="4">
    <source>
        <dbReference type="PROSITE" id="PS50110"/>
    </source>
</evidence>
<comment type="function">
    <text evidence="2">May play the central regulatory role in sporulation. It may be an element of the effector pathway responsible for the activation of sporulation genes in response to nutritional stress. Spo0A may act in concert with spo0H (a sigma factor) to control the expression of some genes that are critical to the sporulation process.</text>
</comment>
<accession>A0A7C2ECC9</accession>
<evidence type="ECO:0000259" key="5">
    <source>
        <dbReference type="PROSITE" id="PS50921"/>
    </source>
</evidence>
<gene>
    <name evidence="6" type="ORF">ENQ34_04330</name>
</gene>
<dbReference type="SUPFAM" id="SSF52172">
    <property type="entry name" value="CheY-like"/>
    <property type="match status" value="1"/>
</dbReference>
<keyword evidence="3" id="KW-0597">Phosphoprotein</keyword>
<name>A0A7C2ECC9_9THEO</name>
<feature type="domain" description="Response regulatory" evidence="4">
    <location>
        <begin position="3"/>
        <end position="117"/>
    </location>
</feature>
<evidence type="ECO:0000256" key="1">
    <source>
        <dbReference type="ARBA" id="ARBA00018672"/>
    </source>
</evidence>
<dbReference type="GO" id="GO:0000160">
    <property type="term" value="P:phosphorelay signal transduction system"/>
    <property type="evidence" value="ECO:0007669"/>
    <property type="project" value="InterPro"/>
</dbReference>
<reference evidence="6" key="1">
    <citation type="journal article" date="2020" name="mSystems">
        <title>Genome- and Community-Level Interaction Insights into Carbon Utilization and Element Cycling Functions of Hydrothermarchaeota in Hydrothermal Sediment.</title>
        <authorList>
            <person name="Zhou Z."/>
            <person name="Liu Y."/>
            <person name="Xu W."/>
            <person name="Pan J."/>
            <person name="Luo Z.H."/>
            <person name="Li M."/>
        </authorList>
    </citation>
    <scope>NUCLEOTIDE SEQUENCE [LARGE SCALE GENOMIC DNA]</scope>
    <source>
        <strain evidence="6">SpSt-300</strain>
    </source>
</reference>
<dbReference type="PIRSF" id="PIRSF036382">
    <property type="entry name" value="RR_antiterm"/>
    <property type="match status" value="1"/>
</dbReference>
<dbReference type="InterPro" id="IPR036388">
    <property type="entry name" value="WH-like_DNA-bd_sf"/>
</dbReference>
<dbReference type="SMART" id="SM01012">
    <property type="entry name" value="ANTAR"/>
    <property type="match status" value="1"/>
</dbReference>
<feature type="domain" description="ANTAR" evidence="5">
    <location>
        <begin position="123"/>
        <end position="184"/>
    </location>
</feature>
<dbReference type="Pfam" id="PF03861">
    <property type="entry name" value="ANTAR"/>
    <property type="match status" value="1"/>
</dbReference>
<dbReference type="InterPro" id="IPR008327">
    <property type="entry name" value="Sig_transdc_resp-reg_antiterm"/>
</dbReference>
<dbReference type="AlphaFoldDB" id="A0A7C2ECC9"/>
<dbReference type="EMBL" id="DSMU01000275">
    <property type="protein sequence ID" value="HEL65888.1"/>
    <property type="molecule type" value="Genomic_DNA"/>
</dbReference>
<evidence type="ECO:0000313" key="6">
    <source>
        <dbReference type="EMBL" id="HEL65888.1"/>
    </source>
</evidence>
<dbReference type="Gene3D" id="1.10.10.10">
    <property type="entry name" value="Winged helix-like DNA-binding domain superfamily/Winged helix DNA-binding domain"/>
    <property type="match status" value="1"/>
</dbReference>
<dbReference type="GO" id="GO:0003723">
    <property type="term" value="F:RNA binding"/>
    <property type="evidence" value="ECO:0007669"/>
    <property type="project" value="InterPro"/>
</dbReference>
<feature type="modified residue" description="4-aspartylphosphate" evidence="3">
    <location>
        <position position="53"/>
    </location>
</feature>
<sequence length="204" mass="23117">MMTVVLVCGDKGLRQSVWDLLRAWGWTVVGEAATGPEALRLIRLRQPNLIVVDDEISGMNVSQLMDVLSHDRLAPVLLLLSPSNRWGEELLRHSAVMAATAKPLNEADFYLAALLAEANFAKFSSLEQEVTRLQDQLRTRKIVERAKGILMESFGLSEQEAYRQMQRESMERRTSMRAIAEAIITAQKFYQQGQGKVKKERDKE</sequence>
<organism evidence="6">
    <name type="scientific">Ammonifex degensii</name>
    <dbReference type="NCBI Taxonomy" id="42838"/>
    <lineage>
        <taxon>Bacteria</taxon>
        <taxon>Bacillati</taxon>
        <taxon>Bacillota</taxon>
        <taxon>Clostridia</taxon>
        <taxon>Thermoanaerobacterales</taxon>
        <taxon>Thermoanaerobacteraceae</taxon>
        <taxon>Ammonifex</taxon>
    </lineage>
</organism>